<evidence type="ECO:0000256" key="3">
    <source>
        <dbReference type="ARBA" id="ARBA00011284"/>
    </source>
</evidence>
<name>A0A512H7G0_9PROT</name>
<gene>
    <name evidence="6 7" type="primary">nifW</name>
    <name evidence="7" type="ORF">ROR02_15230</name>
</gene>
<dbReference type="EMBL" id="BJZO01000035">
    <property type="protein sequence ID" value="GEO81392.1"/>
    <property type="molecule type" value="Genomic_DNA"/>
</dbReference>
<dbReference type="RefSeq" id="WP_147163430.1">
    <property type="nucleotide sequence ID" value="NZ_BJZO01000035.1"/>
</dbReference>
<comment type="subunit">
    <text evidence="3 6">Homotrimer; associates with NifD.</text>
</comment>
<reference evidence="7 8" key="1">
    <citation type="submission" date="2019-07" db="EMBL/GenBank/DDBJ databases">
        <title>Whole genome shotgun sequence of Rhodospirillum oryzae NBRC 107573.</title>
        <authorList>
            <person name="Hosoyama A."/>
            <person name="Uohara A."/>
            <person name="Ohji S."/>
            <person name="Ichikawa N."/>
        </authorList>
    </citation>
    <scope>NUCLEOTIDE SEQUENCE [LARGE SCALE GENOMIC DNA]</scope>
    <source>
        <strain evidence="7 8">NBRC 107573</strain>
    </source>
</reference>
<comment type="similarity">
    <text evidence="2 6">Belongs to the NifW family.</text>
</comment>
<dbReference type="OrthoDB" id="9811868at2"/>
<sequence length="107" mass="11959">MSDLLSRLRHAASAEEFFTLLEVPYDPHVLAVNRLHVLKRYQMHLKAAPAPEDEAALIDWHRTCLAKAHADFEVGDARTYKVFRVFQQTPGRGFVGLDNIASVGADG</sequence>
<protein>
    <recommendedName>
        <fullName evidence="4 6">Nitrogenase-stabilizing/protective protein NifW</fullName>
    </recommendedName>
</protein>
<accession>A0A512H7G0</accession>
<dbReference type="Proteomes" id="UP000321567">
    <property type="component" value="Unassembled WGS sequence"/>
</dbReference>
<keyword evidence="5 6" id="KW-0535">Nitrogen fixation</keyword>
<evidence type="ECO:0000256" key="2">
    <source>
        <dbReference type="ARBA" id="ARBA00008351"/>
    </source>
</evidence>
<evidence type="ECO:0000256" key="1">
    <source>
        <dbReference type="ARBA" id="ARBA00002247"/>
    </source>
</evidence>
<dbReference type="InterPro" id="IPR004893">
    <property type="entry name" value="NifW"/>
</dbReference>
<dbReference type="Pfam" id="PF03206">
    <property type="entry name" value="NifW"/>
    <property type="match status" value="1"/>
</dbReference>
<evidence type="ECO:0000256" key="4">
    <source>
        <dbReference type="ARBA" id="ARBA00016274"/>
    </source>
</evidence>
<comment type="function">
    <text evidence="1 6">May protect the nitrogenase Fe-Mo protein from oxidative damage.</text>
</comment>
<evidence type="ECO:0000313" key="8">
    <source>
        <dbReference type="Proteomes" id="UP000321567"/>
    </source>
</evidence>
<dbReference type="GO" id="GO:0009399">
    <property type="term" value="P:nitrogen fixation"/>
    <property type="evidence" value="ECO:0007669"/>
    <property type="project" value="UniProtKB-UniRule"/>
</dbReference>
<dbReference type="HAMAP" id="MF_00529">
    <property type="entry name" value="NifW"/>
    <property type="match status" value="1"/>
</dbReference>
<evidence type="ECO:0000256" key="5">
    <source>
        <dbReference type="ARBA" id="ARBA00023231"/>
    </source>
</evidence>
<organism evidence="7 8">
    <name type="scientific">Pararhodospirillum oryzae</name>
    <dbReference type="NCBI Taxonomy" id="478448"/>
    <lineage>
        <taxon>Bacteria</taxon>
        <taxon>Pseudomonadati</taxon>
        <taxon>Pseudomonadota</taxon>
        <taxon>Alphaproteobacteria</taxon>
        <taxon>Rhodospirillales</taxon>
        <taxon>Rhodospirillaceae</taxon>
        <taxon>Pararhodospirillum</taxon>
    </lineage>
</organism>
<proteinExistence type="inferred from homology"/>
<evidence type="ECO:0000313" key="7">
    <source>
        <dbReference type="EMBL" id="GEO81392.1"/>
    </source>
</evidence>
<dbReference type="AlphaFoldDB" id="A0A512H7G0"/>
<evidence type="ECO:0000256" key="6">
    <source>
        <dbReference type="HAMAP-Rule" id="MF_00529"/>
    </source>
</evidence>
<keyword evidence="8" id="KW-1185">Reference proteome</keyword>
<comment type="caution">
    <text evidence="7">The sequence shown here is derived from an EMBL/GenBank/DDBJ whole genome shotgun (WGS) entry which is preliminary data.</text>
</comment>